<evidence type="ECO:0000256" key="2">
    <source>
        <dbReference type="ARBA" id="ARBA00022525"/>
    </source>
</evidence>
<feature type="chain" id="PRO_5006900584" description="Hyphally-regulated cell wall protein N-terminal domain-containing protein" evidence="5">
    <location>
        <begin position="18"/>
        <end position="303"/>
    </location>
</feature>
<comment type="subcellular location">
    <subcellularLocation>
        <location evidence="1">Secreted</location>
    </subcellularLocation>
</comment>
<evidence type="ECO:0000313" key="7">
    <source>
        <dbReference type="EMBL" id="KTA95908.1"/>
    </source>
</evidence>
<evidence type="ECO:0000313" key="8">
    <source>
        <dbReference type="Proteomes" id="UP000054886"/>
    </source>
</evidence>
<dbReference type="AlphaFoldDB" id="A0A0W0C8K6"/>
<dbReference type="VEuPathDB" id="FungiDB:B1J91_J02530g"/>
<dbReference type="InterPro" id="IPR021031">
    <property type="entry name" value="Hyphal-reg_cell_wall_N"/>
</dbReference>
<protein>
    <recommendedName>
        <fullName evidence="6">Hyphally-regulated cell wall protein N-terminal domain-containing protein</fullName>
    </recommendedName>
</protein>
<feature type="domain" description="Hyphally-regulated cell wall protein N-terminal" evidence="6">
    <location>
        <begin position="16"/>
        <end position="291"/>
    </location>
</feature>
<evidence type="ECO:0000256" key="5">
    <source>
        <dbReference type="SAM" id="SignalP"/>
    </source>
</evidence>
<proteinExistence type="predicted"/>
<organism evidence="7 8">
    <name type="scientific">Candida glabrata</name>
    <name type="common">Yeast</name>
    <name type="synonym">Torulopsis glabrata</name>
    <dbReference type="NCBI Taxonomy" id="5478"/>
    <lineage>
        <taxon>Eukaryota</taxon>
        <taxon>Fungi</taxon>
        <taxon>Dikarya</taxon>
        <taxon>Ascomycota</taxon>
        <taxon>Saccharomycotina</taxon>
        <taxon>Saccharomycetes</taxon>
        <taxon>Saccharomycetales</taxon>
        <taxon>Saccharomycetaceae</taxon>
        <taxon>Nakaseomyces</taxon>
    </lineage>
</organism>
<keyword evidence="3 5" id="KW-0732">Signal</keyword>
<dbReference type="Pfam" id="PF11765">
    <property type="entry name" value="Hyphal_reg_CWP"/>
    <property type="match status" value="1"/>
</dbReference>
<gene>
    <name evidence="7" type="ORF">AO440_002895</name>
</gene>
<evidence type="ECO:0000256" key="4">
    <source>
        <dbReference type="ARBA" id="ARBA00023180"/>
    </source>
</evidence>
<keyword evidence="4" id="KW-0325">Glycoprotein</keyword>
<dbReference type="GO" id="GO:0005576">
    <property type="term" value="C:extracellular region"/>
    <property type="evidence" value="ECO:0007669"/>
    <property type="project" value="UniProtKB-SubCell"/>
</dbReference>
<feature type="non-terminal residue" evidence="7">
    <location>
        <position position="303"/>
    </location>
</feature>
<dbReference type="Proteomes" id="UP000054886">
    <property type="component" value="Unassembled WGS sequence"/>
</dbReference>
<dbReference type="VEuPathDB" id="FungiDB:GWK60_J02365"/>
<evidence type="ECO:0000256" key="3">
    <source>
        <dbReference type="ARBA" id="ARBA00022729"/>
    </source>
</evidence>
<dbReference type="VEuPathDB" id="FungiDB:CAGL0J02530g"/>
<dbReference type="EMBL" id="LLZZ01000178">
    <property type="protein sequence ID" value="KTA95908.1"/>
    <property type="molecule type" value="Genomic_DNA"/>
</dbReference>
<comment type="caution">
    <text evidence="7">The sequence shown here is derived from an EMBL/GenBank/DDBJ whole genome shotgun (WGS) entry which is preliminary data.</text>
</comment>
<evidence type="ECO:0000256" key="1">
    <source>
        <dbReference type="ARBA" id="ARBA00004613"/>
    </source>
</evidence>
<keyword evidence="2" id="KW-0964">Secreted</keyword>
<feature type="signal peptide" evidence="5">
    <location>
        <begin position="1"/>
        <end position="17"/>
    </location>
</feature>
<reference evidence="7 8" key="1">
    <citation type="submission" date="2015-10" db="EMBL/GenBank/DDBJ databases">
        <title>Draft genomes sequences of Candida glabrata isolates 1A, 1B, 2A, 2B, 3A and 3B.</title>
        <authorList>
            <person name="Haavelsrud O.E."/>
            <person name="Gaustad P."/>
        </authorList>
    </citation>
    <scope>NUCLEOTIDE SEQUENCE [LARGE SCALE GENOMIC DNA]</scope>
    <source>
        <strain evidence="7">910700640</strain>
    </source>
</reference>
<dbReference type="GO" id="GO:0009277">
    <property type="term" value="C:fungal-type cell wall"/>
    <property type="evidence" value="ECO:0007669"/>
    <property type="project" value="UniProtKB-ARBA"/>
</dbReference>
<accession>A0A0W0C8K6</accession>
<name>A0A0W0C8K6_CANGB</name>
<evidence type="ECO:0000259" key="6">
    <source>
        <dbReference type="Pfam" id="PF11765"/>
    </source>
</evidence>
<dbReference type="VEuPathDB" id="FungiDB:GVI51_J02387"/>
<sequence>MFSRILLFFASYVLVKAQQTITTPTTLTGNQNFNEDIDVQSSLTLNDGSEYIFNNLLDISLDTASVEANAQSGSVFTFSMPPSSSFSNLGTLTINNNAGVVSEQHININPSTFSNSGTLTIRVVHYQSDSSSTMLIDSPSFANSGTINYERTGTEINDPGLEGNILHIGSAGHALDNTGIINLAAGNNYYLQGNIQGEGGSINVNYGLLHIDSTSFAGNTINLGPEGALAMIRPVPETVVVRGFAAPNFIASAGTNGAFAYNEQTGILTVTTDGNTYTYDIGCGYDPALLIGTQSSIGYEGNL</sequence>